<feature type="region of interest" description="Disordered" evidence="1">
    <location>
        <begin position="1567"/>
        <end position="1590"/>
    </location>
</feature>
<name>Q4UFY8_THEAN</name>
<accession>Q4UFY8</accession>
<gene>
    <name evidence="2" type="ORF">TA19710</name>
</gene>
<dbReference type="InParanoid" id="Q4UFY8"/>
<evidence type="ECO:0000313" key="2">
    <source>
        <dbReference type="EMBL" id="CAI74001.1"/>
    </source>
</evidence>
<evidence type="ECO:0000313" key="3">
    <source>
        <dbReference type="Proteomes" id="UP000001950"/>
    </source>
</evidence>
<feature type="compositionally biased region" description="Basic and acidic residues" evidence="1">
    <location>
        <begin position="18"/>
        <end position="31"/>
    </location>
</feature>
<sequence>MDYLRLSTSYAPKNEANNLKEENQNTDKSESDFKEILLARNNELAEIKKKLPQCSEILTKSENLTYCSVDGLNSGLPLVPDEQGVINNEGEPVPNDVVMQKFGQDFSPESIIPGFYTWFQGDGSVVRYVIDFVLYTSRGDRFVPLEHLGRYESRILMFCKVKHIGMVHTVEELLETNHPWIKSFKTKRRIDSTEGLIRVARKQRYFSAKIVLVDWFFDVGTKEDSPPYLWVVSENDVYYRIDRPSGGYYNSFAPAKLLFDMSTRIVKEMQSENDKSFKNVLLSMTKPRVQRNSDRMLSNYSAPGSIEANLTNNQFNSNSQDTGTDKLVPVAQLNGKLTNAQVNDLEERKEELTQWGAPVNIYGCTQMDVYRNLDFIFTECRYYYFFTCNRKLETYLSELVERLREQSPFHYFDNNFMRLDYVGKNTLANRYKSQLYIKGTPIQSLPHLQPQQALIKAVKRGPKNKRFNLEEYNNQYSMNDMKSRSGRVIRNKAVSEMEPVVRKHVVQTESQKREEYRKAVELEAKCDGLLLPFDFEWSNYNTCSEASDTDKSPPVLSNDADIELNNAKYYPRDIPLRTLKFYGIDEIVDLLDLTRQFSVPSMASAPLLPKMTFVQLEANLIFNTSLAEYKPTELFSFPLTEPICICNNKRFMNTLRTINTNDTVVDNPKNVKEELDDEEYDDGLQWIYYLNKNLINEADVEYLEDLDEGSLGRLYLGLMQVFRRSVCNYGFDWFVQNLRESGELSDKKKEVQERELQVAISDSELALDFVNTNGGCLYKGRFKRVGQDPDSVLPYVNSSRWNKRFKKFQRVVTVSSTYRYTVISHEQDRDSFTLYDTTRPKVCPLELLYGSDSNYKVNFTAGEPLPTFKKVLNVWKKDHPQHIKTNNSLSKSVNEFISGLNSFVNVKNNGNNTLGGDLDQSGYDMNYYNWYLVDESEDLYKEPVLGFGYKEHQSIAQNELLLDPEMLTEYTWNALLKVYLFYALYTSKTTYRYKLNSVVWGDPSFLNFSQTYNQFNKQFSEDFKGFTNHVNEVNEEFGKGFGKEMGEDKFDEMIDTENLNMLDDIPFEDYENSNSGVEDDNLQMDNNKLYQEDEEEEEEEEEDRERSTRRGWGLNRYCPYYEFEMEWHPDQERFETLCKGSISPAFVKSAFIKLRHKTFLQLDLYERLSLLVWLGAILSYSSVGKNFIDERNDEFFTLKSQLMKAEDEKKIVKRPKVISRELMELEERYLQRPVLLGLDRFYNSYYYFGLDYERRIYVQTMPQLRFIQNRIIRRSKYLRKPSINPKLFTFDLSEFAQKFTQDRIFNQVKGKRGRKRESSNQQQDENNSKRSKLNTPNTQTKITNLMTVDNKGSVTDKRPNGTNVTNNDNTVDNVENLENYTIDNDSTLNTPDRLVSDTPSNDTTNRDDATNNTIENTETNNQKEENVKEEMKKKRSKGRSRNRPKVRRSRQVFDRHPTFFRTVDEYLEYLTNVPSILSWCVIDSHKSLKRFITRLSQHTTNERNLALRLMQIEPDFSLPSFEILTYKSPTIIGEMLLPLLRGVYRFFKNSFTKIVLSTTILDSNTVSTTKGTDDTTNTKDNSNDASKNADKIKTRMEQVYNNGLHLNLYVNNMIKKCLTLCVSDLEGCRECLKGVLELVYLFEFVTNRYYHHIKWLEMRNEWRLNLEAIYNQLNTDNPTLRKVLNQKIKTPGEHNACCCANSPIYLDNNLGSEMMMMVEKVGLWFRFFEVYNHDASLDFSVTTAVNYKKFVSEHGESLNSALSEPDKLDIFELLNSLSVRDTMVFFPGGMMELIDSVTYLLKDIQESLGIKVNEEKQTNKSSKSSKPKKKRKKRDRDADSDVNLTDIESMTDPNDLYQLYDIDDVDQTNVSKDDNSSKSTSRKSSKKSQTTPDTNSSPTTKDATNTSAGDNKNKDNPNTDNTTDTNPNNTDNTNNNEDSSVVNVKEEKTEKKPKRPKKTKSPNGDATANNEANQETESVVSDTSPVYNTVSGDTTNNNVKDENPENSAVKEESLKEDNEELIEQIKLLLAKLEHNYRHAPQETSQVRILSITTNLIDLKMPSKASVSANNTVDEVNDSSNAVSDGGVANEVKDEKVSDRFSELKIFCLNLTVESLGYEEESDGEEESLDEKFGLVTNLRRVCRTMLRIEKSRAAKKVTEEPTFIPRPNSASSPKVFNLTVPILLKYPKQLHLPNFMYSYQRVYDSLKSFSRATQKCKNRYTGQTGVIKRSNFAMLDIWKCVQVEWNDNKKEQKACNPWELIL</sequence>
<feature type="compositionally biased region" description="Basic residues" evidence="1">
    <location>
        <begin position="1823"/>
        <end position="1834"/>
    </location>
</feature>
<keyword evidence="3" id="KW-1185">Reference proteome</keyword>
<feature type="compositionally biased region" description="Basic residues" evidence="1">
    <location>
        <begin position="1951"/>
        <end position="1960"/>
    </location>
</feature>
<dbReference type="RefSeq" id="XP_954681.1">
    <property type="nucleotide sequence ID" value="XM_949588.1"/>
</dbReference>
<feature type="compositionally biased region" description="Polar residues" evidence="1">
    <location>
        <begin position="1889"/>
        <end position="1909"/>
    </location>
</feature>
<dbReference type="eggNOG" id="ENOG502SFEP">
    <property type="taxonomic scope" value="Eukaryota"/>
</dbReference>
<feature type="compositionally biased region" description="Polar residues" evidence="1">
    <location>
        <begin position="1964"/>
        <end position="1998"/>
    </location>
</feature>
<dbReference type="Proteomes" id="UP000001950">
    <property type="component" value="Chromosome 1"/>
</dbReference>
<feature type="compositionally biased region" description="Polar residues" evidence="1">
    <location>
        <begin position="1842"/>
        <end position="1852"/>
    </location>
</feature>
<feature type="region of interest" description="Disordered" evidence="1">
    <location>
        <begin position="1"/>
        <end position="31"/>
    </location>
</feature>
<dbReference type="STRING" id="5874.Q4UFY8"/>
<feature type="compositionally biased region" description="Polar residues" evidence="1">
    <location>
        <begin position="1381"/>
        <end position="1390"/>
    </location>
</feature>
<proteinExistence type="predicted"/>
<dbReference type="PANTHER" id="PTHR42264">
    <property type="entry name" value="EPHRIN_REC_LIKE DOMAIN-CONTAINING PROTEIN"/>
    <property type="match status" value="1"/>
</dbReference>
<reference evidence="2 3" key="1">
    <citation type="journal article" date="2005" name="Science">
        <title>Genome of the host-cell transforming parasite Theileria annulata compared with T. parva.</title>
        <authorList>
            <person name="Pain A."/>
            <person name="Renauld H."/>
            <person name="Berriman M."/>
            <person name="Murphy L."/>
            <person name="Yeats C.A."/>
            <person name="Weir W."/>
            <person name="Kerhornou A."/>
            <person name="Aslett M."/>
            <person name="Bishop R."/>
            <person name="Bouchier C."/>
            <person name="Cochet M."/>
            <person name="Coulson R.M.R."/>
            <person name="Cronin A."/>
            <person name="de Villiers E.P."/>
            <person name="Fraser A."/>
            <person name="Fosker N."/>
            <person name="Gardner M."/>
            <person name="Goble A."/>
            <person name="Griffiths-Jones S."/>
            <person name="Harris D.E."/>
            <person name="Katzer F."/>
            <person name="Larke N."/>
            <person name="Lord A."/>
            <person name="Maser P."/>
            <person name="McKellar S."/>
            <person name="Mooney P."/>
            <person name="Morton F."/>
            <person name="Nene V."/>
            <person name="O'Neil S."/>
            <person name="Price C."/>
            <person name="Quail M.A."/>
            <person name="Rabbinowitsch E."/>
            <person name="Rawlings N.D."/>
            <person name="Rutter S."/>
            <person name="Saunders D."/>
            <person name="Seeger K."/>
            <person name="Shah T."/>
            <person name="Squares R."/>
            <person name="Squares S."/>
            <person name="Tivey A."/>
            <person name="Walker A.R."/>
            <person name="Woodward J."/>
            <person name="Dobbelaere D.A.E."/>
            <person name="Langsley G."/>
            <person name="Rajandream M.A."/>
            <person name="McKeever D."/>
            <person name="Shiels B."/>
            <person name="Tait A."/>
            <person name="Barrell B.G."/>
            <person name="Hall N."/>
        </authorList>
    </citation>
    <scope>NUCLEOTIDE SEQUENCE [LARGE SCALE GENOMIC DNA]</scope>
    <source>
        <strain evidence="3">Ankara</strain>
    </source>
</reference>
<feature type="compositionally biased region" description="Polar residues" evidence="1">
    <location>
        <begin position="1333"/>
        <end position="1353"/>
    </location>
</feature>
<feature type="compositionally biased region" description="Low complexity" evidence="1">
    <location>
        <begin position="1360"/>
        <end position="1379"/>
    </location>
</feature>
<feature type="region of interest" description="Disordered" evidence="1">
    <location>
        <begin position="1813"/>
        <end position="2015"/>
    </location>
</feature>
<dbReference type="OrthoDB" id="340714at2759"/>
<dbReference type="OMA" id="DQRNDEF"/>
<feature type="compositionally biased region" description="Low complexity" evidence="1">
    <location>
        <begin position="1410"/>
        <end position="1420"/>
    </location>
</feature>
<evidence type="ECO:0000256" key="1">
    <source>
        <dbReference type="SAM" id="MobiDB-lite"/>
    </source>
</evidence>
<feature type="compositionally biased region" description="Basic and acidic residues" evidence="1">
    <location>
        <begin position="1999"/>
        <end position="2015"/>
    </location>
</feature>
<dbReference type="VEuPathDB" id="PiroplasmaDB:TA19710"/>
<feature type="compositionally biased region" description="Basic residues" evidence="1">
    <location>
        <begin position="1433"/>
        <end position="1450"/>
    </location>
</feature>
<feature type="region of interest" description="Disordered" evidence="1">
    <location>
        <begin position="1306"/>
        <end position="1450"/>
    </location>
</feature>
<dbReference type="GeneID" id="3863867"/>
<feature type="compositionally biased region" description="Basic and acidic residues" evidence="1">
    <location>
        <begin position="1421"/>
        <end position="1432"/>
    </location>
</feature>
<protein>
    <submittedName>
        <fullName evidence="2">Uncharacterized protein</fullName>
    </submittedName>
</protein>
<dbReference type="EMBL" id="CR940347">
    <property type="protein sequence ID" value="CAI74001.1"/>
    <property type="molecule type" value="Genomic_DNA"/>
</dbReference>
<feature type="compositionally biased region" description="Polar residues" evidence="1">
    <location>
        <begin position="1"/>
        <end position="17"/>
    </location>
</feature>
<dbReference type="KEGG" id="tan:TA19710"/>
<organism evidence="2 3">
    <name type="scientific">Theileria annulata</name>
    <dbReference type="NCBI Taxonomy" id="5874"/>
    <lineage>
        <taxon>Eukaryota</taxon>
        <taxon>Sar</taxon>
        <taxon>Alveolata</taxon>
        <taxon>Apicomplexa</taxon>
        <taxon>Aconoidasida</taxon>
        <taxon>Piroplasmida</taxon>
        <taxon>Theileriidae</taxon>
        <taxon>Theileria</taxon>
    </lineage>
</organism>
<feature type="compositionally biased region" description="Low complexity" evidence="1">
    <location>
        <begin position="1918"/>
        <end position="1943"/>
    </location>
</feature>